<reference evidence="5" key="1">
    <citation type="journal article" date="2021" name="PeerJ">
        <title>Extensive microbial diversity within the chicken gut microbiome revealed by metagenomics and culture.</title>
        <authorList>
            <person name="Gilroy R."/>
            <person name="Ravi A."/>
            <person name="Getino M."/>
            <person name="Pursley I."/>
            <person name="Horton D.L."/>
            <person name="Alikhan N.F."/>
            <person name="Baker D."/>
            <person name="Gharbi K."/>
            <person name="Hall N."/>
            <person name="Watson M."/>
            <person name="Adriaenssens E.M."/>
            <person name="Foster-Nyarko E."/>
            <person name="Jarju S."/>
            <person name="Secka A."/>
            <person name="Antonio M."/>
            <person name="Oren A."/>
            <person name="Chaudhuri R.R."/>
            <person name="La Ragione R."/>
            <person name="Hildebrand F."/>
            <person name="Pallen M.J."/>
        </authorList>
    </citation>
    <scope>NUCLEOTIDE SEQUENCE</scope>
    <source>
        <strain evidence="5">CHK33-5263</strain>
    </source>
</reference>
<dbReference type="CDD" id="cd02022">
    <property type="entry name" value="DPCK"/>
    <property type="match status" value="1"/>
</dbReference>
<dbReference type="PANTHER" id="PTHR10695">
    <property type="entry name" value="DEPHOSPHO-COA KINASE-RELATED"/>
    <property type="match status" value="1"/>
</dbReference>
<dbReference type="GO" id="GO:0015937">
    <property type="term" value="P:coenzyme A biosynthetic process"/>
    <property type="evidence" value="ECO:0007669"/>
    <property type="project" value="UniProtKB-UniRule"/>
</dbReference>
<dbReference type="PROSITE" id="PS51219">
    <property type="entry name" value="DPCK"/>
    <property type="match status" value="1"/>
</dbReference>
<dbReference type="AlphaFoldDB" id="A0A9D2DWD2"/>
<sequence>MKQSKIAVTGGLGSGKSAVCQILKDLGYPVFSCDEINRELWGEEEYLAILAKTFPDCLTDGKPDKRKLAAKVFSDEAALKRLDDLAHPRIMQRLITEMEQFPVSFGEVPLLFEKEYAPLFDGVIAVRRDKEARIRAVTLRDHSTRTQALSRMEKQFDPDKLETTGCLIIENNGSCEELRAATIEALKTLQLS</sequence>
<dbReference type="EMBL" id="DXBS01000046">
    <property type="protein sequence ID" value="HIZ24281.1"/>
    <property type="molecule type" value="Genomic_DNA"/>
</dbReference>
<dbReference type="GO" id="GO:0005524">
    <property type="term" value="F:ATP binding"/>
    <property type="evidence" value="ECO:0007669"/>
    <property type="project" value="UniProtKB-UniRule"/>
</dbReference>
<name>A0A9D2DWD2_9FIRM</name>
<evidence type="ECO:0000313" key="5">
    <source>
        <dbReference type="EMBL" id="HIZ24281.1"/>
    </source>
</evidence>
<proteinExistence type="inferred from homology"/>
<gene>
    <name evidence="3 5" type="primary">coaE</name>
    <name evidence="5" type="ORF">H9812_02245</name>
</gene>
<dbReference type="Proteomes" id="UP000824044">
    <property type="component" value="Unassembled WGS sequence"/>
</dbReference>
<dbReference type="InterPro" id="IPR027417">
    <property type="entry name" value="P-loop_NTPase"/>
</dbReference>
<dbReference type="NCBIfam" id="TIGR00152">
    <property type="entry name" value="dephospho-CoA kinase"/>
    <property type="match status" value="1"/>
</dbReference>
<keyword evidence="2 3" id="KW-0067">ATP-binding</keyword>
<comment type="subcellular location">
    <subcellularLocation>
        <location evidence="3">Cytoplasm</location>
    </subcellularLocation>
</comment>
<protein>
    <recommendedName>
        <fullName evidence="3 4">Dephospho-CoA kinase</fullName>
        <ecNumber evidence="3 4">2.7.1.24</ecNumber>
    </recommendedName>
    <alternativeName>
        <fullName evidence="3">Dephosphocoenzyme A kinase</fullName>
    </alternativeName>
</protein>
<evidence type="ECO:0000256" key="3">
    <source>
        <dbReference type="HAMAP-Rule" id="MF_00376"/>
    </source>
</evidence>
<keyword evidence="3 5" id="KW-0808">Transferase</keyword>
<keyword evidence="3" id="KW-0173">Coenzyme A biosynthesis</keyword>
<organism evidence="5 6">
    <name type="scientific">Candidatus Gallimonas intestinigallinarum</name>
    <dbReference type="NCBI Taxonomy" id="2838604"/>
    <lineage>
        <taxon>Bacteria</taxon>
        <taxon>Bacillati</taxon>
        <taxon>Bacillota</taxon>
        <taxon>Clostridia</taxon>
        <taxon>Candidatus Gallimonas</taxon>
    </lineage>
</organism>
<dbReference type="HAMAP" id="MF_00376">
    <property type="entry name" value="Dephospho_CoA_kinase"/>
    <property type="match status" value="1"/>
</dbReference>
<comment type="function">
    <text evidence="3">Catalyzes the phosphorylation of the 3'-hydroxyl group of dephosphocoenzyme A to form coenzyme A.</text>
</comment>
<keyword evidence="3" id="KW-0963">Cytoplasm</keyword>
<evidence type="ECO:0000256" key="2">
    <source>
        <dbReference type="ARBA" id="ARBA00022840"/>
    </source>
</evidence>
<keyword evidence="3 5" id="KW-0418">Kinase</keyword>
<comment type="similarity">
    <text evidence="3">Belongs to the CoaE family.</text>
</comment>
<dbReference type="Pfam" id="PF01121">
    <property type="entry name" value="CoaE"/>
    <property type="match status" value="1"/>
</dbReference>
<dbReference type="InterPro" id="IPR001977">
    <property type="entry name" value="Depp_CoAkinase"/>
</dbReference>
<dbReference type="GO" id="GO:0005737">
    <property type="term" value="C:cytoplasm"/>
    <property type="evidence" value="ECO:0007669"/>
    <property type="project" value="UniProtKB-SubCell"/>
</dbReference>
<keyword evidence="1 3" id="KW-0547">Nucleotide-binding</keyword>
<reference evidence="5" key="2">
    <citation type="submission" date="2021-04" db="EMBL/GenBank/DDBJ databases">
        <authorList>
            <person name="Gilroy R."/>
        </authorList>
    </citation>
    <scope>NUCLEOTIDE SEQUENCE</scope>
    <source>
        <strain evidence="5">CHK33-5263</strain>
    </source>
</reference>
<comment type="catalytic activity">
    <reaction evidence="3">
        <text>3'-dephospho-CoA + ATP = ADP + CoA + H(+)</text>
        <dbReference type="Rhea" id="RHEA:18245"/>
        <dbReference type="ChEBI" id="CHEBI:15378"/>
        <dbReference type="ChEBI" id="CHEBI:30616"/>
        <dbReference type="ChEBI" id="CHEBI:57287"/>
        <dbReference type="ChEBI" id="CHEBI:57328"/>
        <dbReference type="ChEBI" id="CHEBI:456216"/>
        <dbReference type="EC" id="2.7.1.24"/>
    </reaction>
</comment>
<dbReference type="Gene3D" id="3.40.50.300">
    <property type="entry name" value="P-loop containing nucleotide triphosphate hydrolases"/>
    <property type="match status" value="1"/>
</dbReference>
<feature type="binding site" evidence="3">
    <location>
        <begin position="13"/>
        <end position="18"/>
    </location>
    <ligand>
        <name>ATP</name>
        <dbReference type="ChEBI" id="CHEBI:30616"/>
    </ligand>
</feature>
<evidence type="ECO:0000256" key="4">
    <source>
        <dbReference type="NCBIfam" id="TIGR00152"/>
    </source>
</evidence>
<comment type="caution">
    <text evidence="5">The sequence shown here is derived from an EMBL/GenBank/DDBJ whole genome shotgun (WGS) entry which is preliminary data.</text>
</comment>
<dbReference type="EC" id="2.7.1.24" evidence="3 4"/>
<evidence type="ECO:0000256" key="1">
    <source>
        <dbReference type="ARBA" id="ARBA00022741"/>
    </source>
</evidence>
<accession>A0A9D2DWD2</accession>
<dbReference type="GO" id="GO:0004140">
    <property type="term" value="F:dephospho-CoA kinase activity"/>
    <property type="evidence" value="ECO:0007669"/>
    <property type="project" value="UniProtKB-UniRule"/>
</dbReference>
<comment type="pathway">
    <text evidence="3">Cofactor biosynthesis; coenzyme A biosynthesis; CoA from (R)-pantothenate: step 5/5.</text>
</comment>
<dbReference type="PANTHER" id="PTHR10695:SF46">
    <property type="entry name" value="BIFUNCTIONAL COENZYME A SYNTHASE-RELATED"/>
    <property type="match status" value="1"/>
</dbReference>
<evidence type="ECO:0000313" key="6">
    <source>
        <dbReference type="Proteomes" id="UP000824044"/>
    </source>
</evidence>
<dbReference type="SUPFAM" id="SSF52540">
    <property type="entry name" value="P-loop containing nucleoside triphosphate hydrolases"/>
    <property type="match status" value="1"/>
</dbReference>